<evidence type="ECO:0000256" key="14">
    <source>
        <dbReference type="ARBA" id="ARBA00023136"/>
    </source>
</evidence>
<keyword evidence="13" id="KW-0902">Two-component regulatory system</keyword>
<dbReference type="InterPro" id="IPR003594">
    <property type="entry name" value="HATPase_dom"/>
</dbReference>
<dbReference type="GO" id="GO:0009736">
    <property type="term" value="P:cytokinin-activated signaling pathway"/>
    <property type="evidence" value="ECO:0007669"/>
    <property type="project" value="UniProtKB-KW"/>
</dbReference>
<evidence type="ECO:0000256" key="10">
    <source>
        <dbReference type="ARBA" id="ARBA00022840"/>
    </source>
</evidence>
<keyword evidence="11" id="KW-0932">Cytokinin signaling pathway</keyword>
<dbReference type="SUPFAM" id="SSF47226">
    <property type="entry name" value="Histidine-containing phosphotransfer domain, HPT domain"/>
    <property type="match status" value="1"/>
</dbReference>
<reference evidence="21" key="1">
    <citation type="submission" date="2002-04" db="EMBL/GenBank/DDBJ databases">
        <title>Rice ethylene receptor homolog OSPK4.</title>
        <authorList>
            <person name="Zhang J.-S."/>
            <person name="Dong Y."/>
            <person name="Cao W.-H."/>
            <person name="Chen S.-Y."/>
        </authorList>
    </citation>
    <scope>NUCLEOTIDE SEQUENCE</scope>
</reference>
<dbReference type="InterPro" id="IPR003018">
    <property type="entry name" value="GAF"/>
</dbReference>
<evidence type="ECO:0000259" key="19">
    <source>
        <dbReference type="PROSITE" id="PS50110"/>
    </source>
</evidence>
<evidence type="ECO:0000259" key="18">
    <source>
        <dbReference type="PROSITE" id="PS50109"/>
    </source>
</evidence>
<dbReference type="CDD" id="cd16922">
    <property type="entry name" value="HATPase_EvgS-ArcB-TorS-like"/>
    <property type="match status" value="1"/>
</dbReference>
<dbReference type="PROSITE" id="PS50109">
    <property type="entry name" value="HIS_KIN"/>
    <property type="match status" value="1"/>
</dbReference>
<evidence type="ECO:0000313" key="21">
    <source>
        <dbReference type="EMBL" id="AAQ07255.1"/>
    </source>
</evidence>
<feature type="domain" description="Histidine kinase" evidence="18">
    <location>
        <begin position="183"/>
        <end position="403"/>
    </location>
</feature>
<keyword evidence="14" id="KW-0472">Membrane</keyword>
<evidence type="ECO:0000256" key="1">
    <source>
        <dbReference type="ARBA" id="ARBA00002427"/>
    </source>
</evidence>
<dbReference type="SUPFAM" id="SSF55781">
    <property type="entry name" value="GAF domain-like"/>
    <property type="match status" value="1"/>
</dbReference>
<dbReference type="SUPFAM" id="SSF52172">
    <property type="entry name" value="CheY-like"/>
    <property type="match status" value="1"/>
</dbReference>
<dbReference type="PANTHER" id="PTHR45339:SF1">
    <property type="entry name" value="HYBRID SIGNAL TRANSDUCTION HISTIDINE KINASE J"/>
    <property type="match status" value="1"/>
</dbReference>
<dbReference type="InterPro" id="IPR005467">
    <property type="entry name" value="His_kinase_dom"/>
</dbReference>
<dbReference type="Pfam" id="PF00512">
    <property type="entry name" value="HisKA"/>
    <property type="match status" value="1"/>
</dbReference>
<dbReference type="Gene3D" id="3.40.50.2300">
    <property type="match status" value="1"/>
</dbReference>
<evidence type="ECO:0000256" key="2">
    <source>
        <dbReference type="ARBA" id="ARBA00004651"/>
    </source>
</evidence>
<dbReference type="AlphaFoldDB" id="Q71HN6"/>
<dbReference type="InterPro" id="IPR003661">
    <property type="entry name" value="HisK_dim/P_dom"/>
</dbReference>
<dbReference type="SMART" id="SM00065">
    <property type="entry name" value="GAF"/>
    <property type="match status" value="1"/>
</dbReference>
<evidence type="ECO:0000256" key="8">
    <source>
        <dbReference type="ARBA" id="ARBA00022741"/>
    </source>
</evidence>
<dbReference type="Gene3D" id="1.20.120.160">
    <property type="entry name" value="HPT domain"/>
    <property type="match status" value="1"/>
</dbReference>
<dbReference type="CDD" id="cd17546">
    <property type="entry name" value="REC_hyHK_CKI1_RcsC-like"/>
    <property type="match status" value="1"/>
</dbReference>
<evidence type="ECO:0000256" key="11">
    <source>
        <dbReference type="ARBA" id="ARBA00022864"/>
    </source>
</evidence>
<dbReference type="SMART" id="SM00387">
    <property type="entry name" value="HATPase_c"/>
    <property type="match status" value="1"/>
</dbReference>
<accession>Q71HN6</accession>
<dbReference type="PROSITE" id="PS50894">
    <property type="entry name" value="HPT"/>
    <property type="match status" value="1"/>
</dbReference>
<dbReference type="Pfam" id="PF02518">
    <property type="entry name" value="HATPase_c"/>
    <property type="match status" value="1"/>
</dbReference>
<dbReference type="PRINTS" id="PR00344">
    <property type="entry name" value="BCTRLSENSOR"/>
</dbReference>
<keyword evidence="9 21" id="KW-0418">Kinase</keyword>
<evidence type="ECO:0000256" key="13">
    <source>
        <dbReference type="ARBA" id="ARBA00023012"/>
    </source>
</evidence>
<evidence type="ECO:0000256" key="9">
    <source>
        <dbReference type="ARBA" id="ARBA00022777"/>
    </source>
</evidence>
<dbReference type="InterPro" id="IPR004358">
    <property type="entry name" value="Sig_transdc_His_kin-like_C"/>
</dbReference>
<dbReference type="InterPro" id="IPR036890">
    <property type="entry name" value="HATPase_C_sf"/>
</dbReference>
<dbReference type="EMBL" id="AF497627">
    <property type="protein sequence ID" value="AAQ07255.1"/>
    <property type="molecule type" value="mRNA"/>
</dbReference>
<evidence type="ECO:0000256" key="5">
    <source>
        <dbReference type="ARBA" id="ARBA00022553"/>
    </source>
</evidence>
<dbReference type="SUPFAM" id="SSF47384">
    <property type="entry name" value="Homodimeric domain of signal transducing histidine kinase"/>
    <property type="match status" value="1"/>
</dbReference>
<comment type="caution">
    <text evidence="16">Lacks conserved residue(s) required for the propagation of feature annotation.</text>
</comment>
<dbReference type="SMART" id="SM00388">
    <property type="entry name" value="HisKA"/>
    <property type="match status" value="1"/>
</dbReference>
<dbReference type="Pfam" id="PF01590">
    <property type="entry name" value="GAF"/>
    <property type="match status" value="1"/>
</dbReference>
<dbReference type="InterPro" id="IPR008207">
    <property type="entry name" value="Sig_transdc_His_kin_Hpt_dom"/>
</dbReference>
<dbReference type="Gene3D" id="3.30.565.10">
    <property type="entry name" value="Histidine kinase-like ATPase, C-terminal domain"/>
    <property type="match status" value="1"/>
</dbReference>
<dbReference type="InterPro" id="IPR011006">
    <property type="entry name" value="CheY-like_superfamily"/>
</dbReference>
<dbReference type="InterPro" id="IPR001789">
    <property type="entry name" value="Sig_transdc_resp-reg_receiver"/>
</dbReference>
<dbReference type="CDD" id="cd00082">
    <property type="entry name" value="HisKA"/>
    <property type="match status" value="1"/>
</dbReference>
<organism evidence="21">
    <name type="scientific">Oryza sativa</name>
    <name type="common">Rice</name>
    <dbReference type="NCBI Taxonomy" id="4530"/>
    <lineage>
        <taxon>Eukaryota</taxon>
        <taxon>Viridiplantae</taxon>
        <taxon>Streptophyta</taxon>
        <taxon>Embryophyta</taxon>
        <taxon>Tracheophyta</taxon>
        <taxon>Spermatophyta</taxon>
        <taxon>Magnoliopsida</taxon>
        <taxon>Liliopsida</taxon>
        <taxon>Poales</taxon>
        <taxon>Poaceae</taxon>
        <taxon>BOP clade</taxon>
        <taxon>Oryzoideae</taxon>
        <taxon>Oryzeae</taxon>
        <taxon>Oryzinae</taxon>
        <taxon>Oryza</taxon>
    </lineage>
</organism>
<dbReference type="Pfam" id="PF00072">
    <property type="entry name" value="Response_reg"/>
    <property type="match status" value="1"/>
</dbReference>
<keyword evidence="7" id="KW-0812">Transmembrane</keyword>
<dbReference type="FunFam" id="3.30.565.10:FF:000010">
    <property type="entry name" value="Sensor histidine kinase RcsC"/>
    <property type="match status" value="1"/>
</dbReference>
<protein>
    <submittedName>
        <fullName evidence="21">Putative sensor kinase PK4</fullName>
    </submittedName>
</protein>
<dbReference type="SUPFAM" id="SSF55874">
    <property type="entry name" value="ATPase domain of HSP90 chaperone/DNA topoisomerase II/histidine kinase"/>
    <property type="match status" value="1"/>
</dbReference>
<keyword evidence="12" id="KW-1133">Transmembrane helix</keyword>
<comment type="subunit">
    <text evidence="3">Homodimer.</text>
</comment>
<dbReference type="GO" id="GO:0000155">
    <property type="term" value="F:phosphorelay sensor kinase activity"/>
    <property type="evidence" value="ECO:0007669"/>
    <property type="project" value="InterPro"/>
</dbReference>
<dbReference type="InterPro" id="IPR029016">
    <property type="entry name" value="GAF-like_dom_sf"/>
</dbReference>
<evidence type="ECO:0000256" key="15">
    <source>
        <dbReference type="ARBA" id="ARBA00023170"/>
    </source>
</evidence>
<dbReference type="GO" id="GO:0005524">
    <property type="term" value="F:ATP binding"/>
    <property type="evidence" value="ECO:0007669"/>
    <property type="project" value="UniProtKB-KW"/>
</dbReference>
<keyword evidence="8" id="KW-0547">Nucleotide-binding</keyword>
<comment type="function">
    <text evidence="1">Cytokinin receptor related to bacterial two-component regulators. Functions as a histidine kinase and transmits the stress signal to a downstream MAPK cascade.</text>
</comment>
<dbReference type="Gene3D" id="3.30.450.40">
    <property type="match status" value="1"/>
</dbReference>
<dbReference type="GO" id="GO:0005886">
    <property type="term" value="C:plasma membrane"/>
    <property type="evidence" value="ECO:0007669"/>
    <property type="project" value="UniProtKB-SubCell"/>
</dbReference>
<evidence type="ECO:0000256" key="17">
    <source>
        <dbReference type="PROSITE-ProRule" id="PRU00169"/>
    </source>
</evidence>
<dbReference type="InterPro" id="IPR036641">
    <property type="entry name" value="HPT_dom_sf"/>
</dbReference>
<feature type="domain" description="HPt" evidence="20">
    <location>
        <begin position="562"/>
        <end position="653"/>
    </location>
</feature>
<keyword evidence="15" id="KW-0675">Receptor</keyword>
<proteinExistence type="evidence at transcript level"/>
<evidence type="ECO:0000256" key="7">
    <source>
        <dbReference type="ARBA" id="ARBA00022692"/>
    </source>
</evidence>
<name>Q71HN6_ORYSA</name>
<dbReference type="InterPro" id="IPR036097">
    <property type="entry name" value="HisK_dim/P_sf"/>
</dbReference>
<dbReference type="SMART" id="SM00448">
    <property type="entry name" value="REC"/>
    <property type="match status" value="1"/>
</dbReference>
<evidence type="ECO:0000256" key="16">
    <source>
        <dbReference type="PROSITE-ProRule" id="PRU00110"/>
    </source>
</evidence>
<keyword evidence="10" id="KW-0067">ATP-binding</keyword>
<comment type="subcellular location">
    <subcellularLocation>
        <location evidence="2">Cell membrane</location>
        <topology evidence="2">Multi-pass membrane protein</topology>
    </subcellularLocation>
</comment>
<dbReference type="PANTHER" id="PTHR45339">
    <property type="entry name" value="HYBRID SIGNAL TRANSDUCTION HISTIDINE KINASE J"/>
    <property type="match status" value="1"/>
</dbReference>
<keyword evidence="4" id="KW-1003">Cell membrane</keyword>
<sequence length="653" mass="73714">MPYNESERLDILKRYSNMLEALPGYAFDDATSLVSYICGVPIAYIAFIDENRQWFKSEIGLGFSIVPREITFSRYTIMDSSLVEIQDTLLNERFKDDPDVKGGLKIRFYAGMPLITPDGHAVGVLCAADHEPRSLNENQKRALHIVARHVITTLELGIKNNELLRQKKIAESAVLAKESFLANMSHEIRTPLNAIIGFTELLSGTPLDKQQQAFIQDVQTAGENLLLIVNDILDLSKIESGGLSLEKQPFNLKKSLRHVYDLLKVKTADGVEFNLYLDAELPDVITGDQGRLNQIMVNLAGNALKFTNEGEVTISVKNKGETEDSYTIRFSVKDTGIGIPKEHLESIFERFTQGQEDTTRKFGGTGLGLSIVKELVKLHDSKIQVKSREGAGSEFFFTTTYKKPANVKENPKLLPVNDLGRLKILLLEDNRLNQKLAQNVIEGFGFEIDIAENGDQGIKLLSENQYDLVLMDLQMPARDGYQTTHYIRSELKNEIPIIAMTAHSLADEHHRCLNAGMDGYVPKPFKQHELLEAIKQALKKDRRPLIPSKADLSAIEKTDRIKPGWKKEVTSQFIQKAPVELKELQQAVYRKDFRSVLQTAEQLQVWLHLFLLENLSQTLTSIEDQARKKEFTAETADNLDILHSNIEEIIKEL</sequence>
<evidence type="ECO:0000256" key="12">
    <source>
        <dbReference type="ARBA" id="ARBA00022989"/>
    </source>
</evidence>
<keyword evidence="6" id="KW-0808">Transferase</keyword>
<evidence type="ECO:0000256" key="4">
    <source>
        <dbReference type="ARBA" id="ARBA00022475"/>
    </source>
</evidence>
<evidence type="ECO:0000259" key="20">
    <source>
        <dbReference type="PROSITE" id="PS50894"/>
    </source>
</evidence>
<feature type="modified residue" description="4-aspartylphosphate" evidence="17">
    <location>
        <position position="472"/>
    </location>
</feature>
<keyword evidence="5 17" id="KW-0597">Phosphoprotein</keyword>
<evidence type="ECO:0000256" key="3">
    <source>
        <dbReference type="ARBA" id="ARBA00011738"/>
    </source>
</evidence>
<dbReference type="Gene3D" id="1.10.287.130">
    <property type="match status" value="1"/>
</dbReference>
<feature type="domain" description="Response regulatory" evidence="19">
    <location>
        <begin position="423"/>
        <end position="538"/>
    </location>
</feature>
<evidence type="ECO:0000256" key="6">
    <source>
        <dbReference type="ARBA" id="ARBA00022679"/>
    </source>
</evidence>
<dbReference type="PROSITE" id="PS50110">
    <property type="entry name" value="RESPONSE_REGULATORY"/>
    <property type="match status" value="1"/>
</dbReference>